<comment type="caution">
    <text evidence="5">The sequence shown here is derived from an EMBL/GenBank/DDBJ whole genome shotgun (WGS) entry which is preliminary data.</text>
</comment>
<keyword evidence="3" id="KW-1133">Transmembrane helix</keyword>
<evidence type="ECO:0000256" key="2">
    <source>
        <dbReference type="SAM" id="MobiDB-lite"/>
    </source>
</evidence>
<evidence type="ECO:0000313" key="6">
    <source>
        <dbReference type="Proteomes" id="UP000257109"/>
    </source>
</evidence>
<feature type="compositionally biased region" description="Polar residues" evidence="2">
    <location>
        <begin position="416"/>
        <end position="431"/>
    </location>
</feature>
<dbReference type="GO" id="GO:0006629">
    <property type="term" value="P:lipid metabolic process"/>
    <property type="evidence" value="ECO:0007669"/>
    <property type="project" value="InterPro"/>
</dbReference>
<keyword evidence="1" id="KW-0378">Hydrolase</keyword>
<dbReference type="STRING" id="157652.A0A371FM65"/>
<reference evidence="5" key="1">
    <citation type="submission" date="2018-05" db="EMBL/GenBank/DDBJ databases">
        <title>Draft genome of Mucuna pruriens seed.</title>
        <authorList>
            <person name="Nnadi N.E."/>
            <person name="Vos R."/>
            <person name="Hasami M.H."/>
            <person name="Devisetty U.K."/>
            <person name="Aguiy J.C."/>
        </authorList>
    </citation>
    <scope>NUCLEOTIDE SEQUENCE [LARGE SCALE GENOMIC DNA]</scope>
    <source>
        <strain evidence="5">JCA_2017</strain>
    </source>
</reference>
<protein>
    <submittedName>
        <fullName evidence="5">Protein EDS1B</fullName>
    </submittedName>
</protein>
<keyword evidence="3" id="KW-0472">Membrane</keyword>
<dbReference type="AlphaFoldDB" id="A0A371FM65"/>
<organism evidence="5 6">
    <name type="scientific">Mucuna pruriens</name>
    <name type="common">Velvet bean</name>
    <name type="synonym">Dolichos pruriens</name>
    <dbReference type="NCBI Taxonomy" id="157652"/>
    <lineage>
        <taxon>Eukaryota</taxon>
        <taxon>Viridiplantae</taxon>
        <taxon>Streptophyta</taxon>
        <taxon>Embryophyta</taxon>
        <taxon>Tracheophyta</taxon>
        <taxon>Spermatophyta</taxon>
        <taxon>Magnoliopsida</taxon>
        <taxon>eudicotyledons</taxon>
        <taxon>Gunneridae</taxon>
        <taxon>Pentapetalae</taxon>
        <taxon>rosids</taxon>
        <taxon>fabids</taxon>
        <taxon>Fabales</taxon>
        <taxon>Fabaceae</taxon>
        <taxon>Papilionoideae</taxon>
        <taxon>50 kb inversion clade</taxon>
        <taxon>NPAAA clade</taxon>
        <taxon>indigoferoid/millettioid clade</taxon>
        <taxon>Phaseoleae</taxon>
        <taxon>Mucuna</taxon>
    </lineage>
</organism>
<dbReference type="GO" id="GO:0016787">
    <property type="term" value="F:hydrolase activity"/>
    <property type="evidence" value="ECO:0007669"/>
    <property type="project" value="UniProtKB-KW"/>
</dbReference>
<evidence type="ECO:0000256" key="1">
    <source>
        <dbReference type="ARBA" id="ARBA00022801"/>
    </source>
</evidence>
<keyword evidence="3" id="KW-0812">Transmembrane</keyword>
<sequence length="431" mass="47916">MNLLIKKSRSILKTPISQSHLNLLSSHINAGLKQLNHCWMLDEEPSESCPTPSITPTTDQSDKNFSWFIALRKVAHPKDDIAISQRKLLLLYMGFMARAKGIPALELYRLAQKKKRKLVLCGHSLGGAVAALATLAILRVIAASSSSKENENVSIKCITFSQPPVGNAALKDYVNRKGWQHYFKSYCIPEDLVPRILSPAYFHHYNAQTQPGPSENETNNSLLRKHEQGVGKPKEKDAEQLVLGVGPVQRSFWRLSRLVPLEGLRRQFSKRRERRINFVETNSLPDSLANTIIDEEVVAPQSLEIQEGSDDILLKPLPETDKHSLEVPTNGKTDTKTNAMVGDERKWRRVPYLPSYVPFGQRWSRAVAALDKTCVAAQFNVVTVAAAIAGNRGGVAAIVHMKGKSQKCPHVLRPSPATNHRSSSPVTTSFE</sequence>
<dbReference type="InterPro" id="IPR029058">
    <property type="entry name" value="AB_hydrolase_fold"/>
</dbReference>
<proteinExistence type="predicted"/>
<evidence type="ECO:0000259" key="4">
    <source>
        <dbReference type="Pfam" id="PF01764"/>
    </source>
</evidence>
<dbReference type="Proteomes" id="UP000257109">
    <property type="component" value="Unassembled WGS sequence"/>
</dbReference>
<feature type="domain" description="Fungal lipase-type" evidence="4">
    <location>
        <begin position="109"/>
        <end position="196"/>
    </location>
</feature>
<dbReference type="SUPFAM" id="SSF53474">
    <property type="entry name" value="alpha/beta-Hydrolases"/>
    <property type="match status" value="1"/>
</dbReference>
<dbReference type="OrthoDB" id="438440at2759"/>
<evidence type="ECO:0000313" key="5">
    <source>
        <dbReference type="EMBL" id="RDX79435.1"/>
    </source>
</evidence>
<dbReference type="PANTHER" id="PTHR47523:SF1">
    <property type="entry name" value="F21O3.11 PROTEIN"/>
    <property type="match status" value="1"/>
</dbReference>
<accession>A0A371FM65</accession>
<name>A0A371FM65_MUCPR</name>
<gene>
    <name evidence="5" type="primary">EDS1B</name>
    <name evidence="5" type="ORF">CR513_40141</name>
</gene>
<evidence type="ECO:0000256" key="3">
    <source>
        <dbReference type="SAM" id="Phobius"/>
    </source>
</evidence>
<dbReference type="EMBL" id="QJKJ01008539">
    <property type="protein sequence ID" value="RDX79435.1"/>
    <property type="molecule type" value="Genomic_DNA"/>
</dbReference>
<dbReference type="PANTHER" id="PTHR47523">
    <property type="entry name" value="F21O3.11 PROTEIN"/>
    <property type="match status" value="1"/>
</dbReference>
<feature type="region of interest" description="Disordered" evidence="2">
    <location>
        <begin position="407"/>
        <end position="431"/>
    </location>
</feature>
<feature type="transmembrane region" description="Helical" evidence="3">
    <location>
        <begin position="118"/>
        <end position="142"/>
    </location>
</feature>
<dbReference type="Pfam" id="PF01764">
    <property type="entry name" value="Lipase_3"/>
    <property type="match status" value="1"/>
</dbReference>
<feature type="non-terminal residue" evidence="5">
    <location>
        <position position="431"/>
    </location>
</feature>
<dbReference type="InterPro" id="IPR002921">
    <property type="entry name" value="Fungal_lipase-type"/>
</dbReference>
<feature type="non-terminal residue" evidence="5">
    <location>
        <position position="1"/>
    </location>
</feature>
<keyword evidence="6" id="KW-1185">Reference proteome</keyword>
<dbReference type="Gene3D" id="3.40.50.1820">
    <property type="entry name" value="alpha/beta hydrolase"/>
    <property type="match status" value="1"/>
</dbReference>